<name>A0A849KDD9_9MICO</name>
<keyword evidence="1" id="KW-0732">Signal</keyword>
<reference evidence="2 3" key="1">
    <citation type="submission" date="2020-05" db="EMBL/GenBank/DDBJ databases">
        <title>Genome sequence of Isoptericola sp. JC619 isolated from Chilika lagoon, India.</title>
        <authorList>
            <person name="Kumar D."/>
            <person name="Appam K."/>
            <person name="Gandham S."/>
            <person name="Uppada J."/>
            <person name="Sasikala C."/>
            <person name="Venkata Ramana C."/>
        </authorList>
    </citation>
    <scope>NUCLEOTIDE SEQUENCE [LARGE SCALE GENOMIC DNA]</scope>
    <source>
        <strain evidence="2 3">JC619</strain>
    </source>
</reference>
<dbReference type="EMBL" id="JABFAJ010000006">
    <property type="protein sequence ID" value="NNU26583.1"/>
    <property type="molecule type" value="Genomic_DNA"/>
</dbReference>
<comment type="caution">
    <text evidence="2">The sequence shown here is derived from an EMBL/GenBank/DDBJ whole genome shotgun (WGS) entry which is preliminary data.</text>
</comment>
<dbReference type="InterPro" id="IPR048031">
    <property type="entry name" value="ScyD/ScyE-like"/>
</dbReference>
<dbReference type="Gene3D" id="2.120.10.30">
    <property type="entry name" value="TolB, C-terminal domain"/>
    <property type="match status" value="1"/>
</dbReference>
<keyword evidence="3" id="KW-1185">Reference proteome</keyword>
<dbReference type="AlphaFoldDB" id="A0A849KDD9"/>
<dbReference type="NCBIfam" id="NF033206">
    <property type="entry name" value="ScyE_fam"/>
    <property type="match status" value="1"/>
</dbReference>
<organism evidence="2 3">
    <name type="scientific">Isoptericola sediminis</name>
    <dbReference type="NCBI Taxonomy" id="2733572"/>
    <lineage>
        <taxon>Bacteria</taxon>
        <taxon>Bacillati</taxon>
        <taxon>Actinomycetota</taxon>
        <taxon>Actinomycetes</taxon>
        <taxon>Micrococcales</taxon>
        <taxon>Promicromonosporaceae</taxon>
        <taxon>Isoptericola</taxon>
    </lineage>
</organism>
<proteinExistence type="predicted"/>
<gene>
    <name evidence="2" type="ORF">HLI28_03380</name>
</gene>
<sequence>MKRVLSVSAAAVAAFVLAATPAVADSHVPSDTIADGLITPLSLAAGPHGTTFVSQNFVGLLTAVDEDGSTMDLYSSGGAEVGGVSYHNRTVTFTQTGETQTVMTQRLNSKGGPAGDPKVLADVGAYEEAENPDGGVTYGFTDTPQECVGQLPPDFPGRYTGIVDSHPYSTTTRGATTYLADAGANAILGISRTGDIHTVAVLPPMPTTLTEEIVEAQGLPDCFVGETYWFEPVPTDVEFGPGGMLYVSLLPGGPEDESLGARGAVVTVNPRTGAVALVASGFLGATGVSVDGQGTVYVAEMFAGKITMVERDGARSTLDMVPLPGDVDVTQHGLLATVNVLSGDGVPPDGQLVKYTFTPGLQ</sequence>
<dbReference type="InterPro" id="IPR011042">
    <property type="entry name" value="6-blade_b-propeller_TolB-like"/>
</dbReference>
<evidence type="ECO:0000256" key="1">
    <source>
        <dbReference type="SAM" id="SignalP"/>
    </source>
</evidence>
<dbReference type="RefSeq" id="WP_171246102.1">
    <property type="nucleotide sequence ID" value="NZ_JABFAJ010000006.1"/>
</dbReference>
<evidence type="ECO:0000313" key="3">
    <source>
        <dbReference type="Proteomes" id="UP000557204"/>
    </source>
</evidence>
<protein>
    <submittedName>
        <fullName evidence="2">ScyD/ScyE family protein</fullName>
    </submittedName>
</protein>
<dbReference type="SUPFAM" id="SSF63829">
    <property type="entry name" value="Calcium-dependent phosphotriesterase"/>
    <property type="match status" value="1"/>
</dbReference>
<feature type="signal peptide" evidence="1">
    <location>
        <begin position="1"/>
        <end position="24"/>
    </location>
</feature>
<accession>A0A849KDD9</accession>
<feature type="chain" id="PRO_5032687857" evidence="1">
    <location>
        <begin position="25"/>
        <end position="362"/>
    </location>
</feature>
<dbReference type="Proteomes" id="UP000557204">
    <property type="component" value="Unassembled WGS sequence"/>
</dbReference>
<evidence type="ECO:0000313" key="2">
    <source>
        <dbReference type="EMBL" id="NNU26583.1"/>
    </source>
</evidence>